<dbReference type="OrthoDB" id="4008739at2"/>
<dbReference type="InterPro" id="IPR005828">
    <property type="entry name" value="MFS_sugar_transport-like"/>
</dbReference>
<dbReference type="GO" id="GO:0005886">
    <property type="term" value="C:plasma membrane"/>
    <property type="evidence" value="ECO:0007669"/>
    <property type="project" value="UniProtKB-SubCell"/>
</dbReference>
<dbReference type="RefSeq" id="WP_021725573.1">
    <property type="nucleotide sequence ID" value="NZ_AWEZ01000029.1"/>
</dbReference>
<accession>U2V288</accession>
<dbReference type="CDD" id="cd17316">
    <property type="entry name" value="MFS_SV2_like"/>
    <property type="match status" value="1"/>
</dbReference>
<name>U2V288_9ACTN</name>
<keyword evidence="4 6" id="KW-1133">Transmembrane helix</keyword>
<dbReference type="PANTHER" id="PTHR48022:SF2">
    <property type="entry name" value="PLASTIDIC GLUCOSE TRANSPORTER 4"/>
    <property type="match status" value="1"/>
</dbReference>
<comment type="similarity">
    <text evidence="2">Belongs to the major facilitator superfamily. Sugar transporter (TC 2.A.1.1) family.</text>
</comment>
<evidence type="ECO:0000256" key="6">
    <source>
        <dbReference type="SAM" id="Phobius"/>
    </source>
</evidence>
<dbReference type="SUPFAM" id="SSF103473">
    <property type="entry name" value="MFS general substrate transporter"/>
    <property type="match status" value="1"/>
</dbReference>
<keyword evidence="3 6" id="KW-0812">Transmembrane</keyword>
<evidence type="ECO:0000256" key="1">
    <source>
        <dbReference type="ARBA" id="ARBA00004651"/>
    </source>
</evidence>
<dbReference type="InterPro" id="IPR020846">
    <property type="entry name" value="MFS_dom"/>
</dbReference>
<feature type="transmembrane region" description="Helical" evidence="6">
    <location>
        <begin position="186"/>
        <end position="203"/>
    </location>
</feature>
<evidence type="ECO:0000256" key="2">
    <source>
        <dbReference type="ARBA" id="ARBA00010992"/>
    </source>
</evidence>
<dbReference type="STRING" id="1125712.HMPREF1316_1641"/>
<dbReference type="Gene3D" id="1.20.1250.20">
    <property type="entry name" value="MFS general substrate transporter like domains"/>
    <property type="match status" value="1"/>
</dbReference>
<feature type="transmembrane region" description="Helical" evidence="6">
    <location>
        <begin position="305"/>
        <end position="324"/>
    </location>
</feature>
<feature type="transmembrane region" description="Helical" evidence="6">
    <location>
        <begin position="161"/>
        <end position="180"/>
    </location>
</feature>
<dbReference type="GO" id="GO:0005351">
    <property type="term" value="F:carbohydrate:proton symporter activity"/>
    <property type="evidence" value="ECO:0007669"/>
    <property type="project" value="TreeGrafter"/>
</dbReference>
<dbReference type="PATRIC" id="fig|1125712.3.peg.739"/>
<feature type="transmembrane region" description="Helical" evidence="6">
    <location>
        <begin position="61"/>
        <end position="82"/>
    </location>
</feature>
<evidence type="ECO:0000313" key="9">
    <source>
        <dbReference type="Proteomes" id="UP000016638"/>
    </source>
</evidence>
<dbReference type="Proteomes" id="UP000016638">
    <property type="component" value="Unassembled WGS sequence"/>
</dbReference>
<feature type="transmembrane region" description="Helical" evidence="6">
    <location>
        <begin position="264"/>
        <end position="285"/>
    </location>
</feature>
<organism evidence="8 9">
    <name type="scientific">Olsenella profusa F0195</name>
    <dbReference type="NCBI Taxonomy" id="1125712"/>
    <lineage>
        <taxon>Bacteria</taxon>
        <taxon>Bacillati</taxon>
        <taxon>Actinomycetota</taxon>
        <taxon>Coriobacteriia</taxon>
        <taxon>Coriobacteriales</taxon>
        <taxon>Atopobiaceae</taxon>
        <taxon>Olsenella</taxon>
    </lineage>
</organism>
<dbReference type="PROSITE" id="PS50850">
    <property type="entry name" value="MFS"/>
    <property type="match status" value="1"/>
</dbReference>
<keyword evidence="5 6" id="KW-0472">Membrane</keyword>
<dbReference type="InterPro" id="IPR036259">
    <property type="entry name" value="MFS_trans_sf"/>
</dbReference>
<gene>
    <name evidence="8" type="ORF">HMPREF1316_1641</name>
</gene>
<dbReference type="EMBL" id="AWEZ01000029">
    <property type="protein sequence ID" value="ERL09487.1"/>
    <property type="molecule type" value="Genomic_DNA"/>
</dbReference>
<feature type="transmembrane region" description="Helical" evidence="6">
    <location>
        <begin position="362"/>
        <end position="382"/>
    </location>
</feature>
<sequence>MANTKSANIGARLDRLPDSRWHVKMWLVTAFALLVCWSNGISGAVQNILLNEIHWLEPGTTLLALWGTTYTIGQLLGALVGGPIGDRIGRKRSIILYECIHIAVMIGAALAPNVYALYFFRLCQGFGLGALLVVLFAGFTEYVPGRNRGTWSSRTSFIGNWAHPICNLIALLLMGSGMAMSMNWRVEFMIPSVLSIIATLMVWRKFPESPRWLETQGRVDEADAIVTRIEQEIEESTGKPLPPVTEEPAPVRRLPYSALFHGELLRRSIVGSLVLIGMNTIQYTLMTWMPSLLNGLGYNTSQSQFMTVFGLFGAPFGIFVASLVMDRVARKRMGVLLLIGMAFFGLLIGFLTSQNLVGMNGLIALTFIMNTIIYMYVCYASAVYVPEMWPTSAKLSGSGFCNAMGRLSNVFFPFLVTALAAQSSSNVFMLLAVVAVGIAVTVAFFGIETRGESVEVIGDV</sequence>
<dbReference type="eggNOG" id="COG2271">
    <property type="taxonomic scope" value="Bacteria"/>
</dbReference>
<protein>
    <submittedName>
        <fullName evidence="8">Transporter, major facilitator family protein</fullName>
    </submittedName>
</protein>
<comment type="caution">
    <text evidence="8">The sequence shown here is derived from an EMBL/GenBank/DDBJ whole genome shotgun (WGS) entry which is preliminary data.</text>
</comment>
<feature type="domain" description="Major facilitator superfamily (MFS) profile" evidence="7">
    <location>
        <begin position="24"/>
        <end position="450"/>
    </location>
</feature>
<dbReference type="PANTHER" id="PTHR48022">
    <property type="entry name" value="PLASTIDIC GLUCOSE TRANSPORTER 4"/>
    <property type="match status" value="1"/>
</dbReference>
<feature type="transmembrane region" description="Helical" evidence="6">
    <location>
        <begin position="21"/>
        <end position="41"/>
    </location>
</feature>
<keyword evidence="9" id="KW-1185">Reference proteome</keyword>
<evidence type="ECO:0000313" key="8">
    <source>
        <dbReference type="EMBL" id="ERL09487.1"/>
    </source>
</evidence>
<dbReference type="AlphaFoldDB" id="U2V288"/>
<evidence type="ECO:0000259" key="7">
    <source>
        <dbReference type="PROSITE" id="PS50850"/>
    </source>
</evidence>
<comment type="subcellular location">
    <subcellularLocation>
        <location evidence="1">Cell membrane</location>
        <topology evidence="1">Multi-pass membrane protein</topology>
    </subcellularLocation>
</comment>
<reference evidence="8 9" key="1">
    <citation type="submission" date="2013-08" db="EMBL/GenBank/DDBJ databases">
        <authorList>
            <person name="Durkin A.S."/>
            <person name="Haft D.R."/>
            <person name="McCorrison J."/>
            <person name="Torralba M."/>
            <person name="Gillis M."/>
            <person name="Haft D.H."/>
            <person name="Methe B."/>
            <person name="Sutton G."/>
            <person name="Nelson K.E."/>
        </authorList>
    </citation>
    <scope>NUCLEOTIDE SEQUENCE [LARGE SCALE GENOMIC DNA]</scope>
    <source>
        <strain evidence="8 9">F0195</strain>
    </source>
</reference>
<feature type="transmembrane region" description="Helical" evidence="6">
    <location>
        <begin position="403"/>
        <end position="421"/>
    </location>
</feature>
<evidence type="ECO:0000256" key="3">
    <source>
        <dbReference type="ARBA" id="ARBA00022692"/>
    </source>
</evidence>
<feature type="transmembrane region" description="Helical" evidence="6">
    <location>
        <begin position="94"/>
        <end position="112"/>
    </location>
</feature>
<proteinExistence type="inferred from homology"/>
<evidence type="ECO:0000256" key="5">
    <source>
        <dbReference type="ARBA" id="ARBA00023136"/>
    </source>
</evidence>
<dbReference type="InterPro" id="IPR050360">
    <property type="entry name" value="MFS_Sugar_Transporters"/>
</dbReference>
<feature type="transmembrane region" description="Helical" evidence="6">
    <location>
        <begin position="427"/>
        <end position="447"/>
    </location>
</feature>
<evidence type="ECO:0000256" key="4">
    <source>
        <dbReference type="ARBA" id="ARBA00022989"/>
    </source>
</evidence>
<feature type="transmembrane region" description="Helical" evidence="6">
    <location>
        <begin position="336"/>
        <end position="356"/>
    </location>
</feature>
<dbReference type="Pfam" id="PF00083">
    <property type="entry name" value="Sugar_tr"/>
    <property type="match status" value="1"/>
</dbReference>
<feature type="transmembrane region" description="Helical" evidence="6">
    <location>
        <begin position="118"/>
        <end position="140"/>
    </location>
</feature>